<dbReference type="Proteomes" id="UP001140230">
    <property type="component" value="Unassembled WGS sequence"/>
</dbReference>
<evidence type="ECO:0000256" key="9">
    <source>
        <dbReference type="ARBA" id="ARBA00022971"/>
    </source>
</evidence>
<dbReference type="GO" id="GO:0016020">
    <property type="term" value="C:membrane"/>
    <property type="evidence" value="ECO:0007669"/>
    <property type="project" value="UniProtKB-SubCell"/>
</dbReference>
<evidence type="ECO:0000256" key="5">
    <source>
        <dbReference type="ARBA" id="ARBA00019232"/>
    </source>
</evidence>
<organism evidence="12 13">
    <name type="scientific">Xanthomonas hortorum pv. hederae</name>
    <dbReference type="NCBI Taxonomy" id="453603"/>
    <lineage>
        <taxon>Bacteria</taxon>
        <taxon>Pseudomonadati</taxon>
        <taxon>Pseudomonadota</taxon>
        <taxon>Gammaproteobacteria</taxon>
        <taxon>Lysobacterales</taxon>
        <taxon>Lysobacteraceae</taxon>
        <taxon>Xanthomonas</taxon>
    </lineage>
</organism>
<feature type="domain" description="Peptidase S26" evidence="11">
    <location>
        <begin position="32"/>
        <end position="183"/>
    </location>
</feature>
<dbReference type="InterPro" id="IPR036286">
    <property type="entry name" value="LexA/Signal_pep-like_sf"/>
</dbReference>
<accession>A0A9X3YZ79</accession>
<evidence type="ECO:0000256" key="1">
    <source>
        <dbReference type="ARBA" id="ARBA00000677"/>
    </source>
</evidence>
<comment type="subcellular location">
    <subcellularLocation>
        <location evidence="10">Membrane</location>
        <topology evidence="10">Multi-pass membrane protein</topology>
    </subcellularLocation>
    <subcellularLocation>
        <location evidence="2">Periplasm</location>
    </subcellularLocation>
</comment>
<evidence type="ECO:0000256" key="7">
    <source>
        <dbReference type="ARBA" id="ARBA00022764"/>
    </source>
</evidence>
<dbReference type="InterPro" id="IPR019533">
    <property type="entry name" value="Peptidase_S26"/>
</dbReference>
<evidence type="ECO:0000313" key="13">
    <source>
        <dbReference type="Proteomes" id="UP001140230"/>
    </source>
</evidence>
<evidence type="ECO:0000256" key="4">
    <source>
        <dbReference type="ARBA" id="ARBA00013208"/>
    </source>
</evidence>
<evidence type="ECO:0000313" key="12">
    <source>
        <dbReference type="EMBL" id="MDC8637163.1"/>
    </source>
</evidence>
<dbReference type="GO" id="GO:0004252">
    <property type="term" value="F:serine-type endopeptidase activity"/>
    <property type="evidence" value="ECO:0007669"/>
    <property type="project" value="InterPro"/>
</dbReference>
<dbReference type="Pfam" id="PF10502">
    <property type="entry name" value="Peptidase_S26"/>
    <property type="match status" value="1"/>
</dbReference>
<dbReference type="GO" id="GO:0009003">
    <property type="term" value="F:signal peptidase activity"/>
    <property type="evidence" value="ECO:0007669"/>
    <property type="project" value="UniProtKB-EC"/>
</dbReference>
<keyword evidence="10" id="KW-1133">Transmembrane helix</keyword>
<dbReference type="SUPFAM" id="SSF51306">
    <property type="entry name" value="LexA/Signal peptidase"/>
    <property type="match status" value="1"/>
</dbReference>
<keyword evidence="6" id="KW-0732">Signal</keyword>
<keyword evidence="10" id="KW-0812">Transmembrane</keyword>
<keyword evidence="8 10" id="KW-0378">Hydrolase</keyword>
<keyword evidence="9" id="KW-0184">Conjugation</keyword>
<keyword evidence="7" id="KW-0574">Periplasm</keyword>
<keyword evidence="10" id="KW-0472">Membrane</keyword>
<dbReference type="InterPro" id="IPR000223">
    <property type="entry name" value="Pept_S26A_signal_pept_1"/>
</dbReference>
<evidence type="ECO:0000256" key="8">
    <source>
        <dbReference type="ARBA" id="ARBA00022801"/>
    </source>
</evidence>
<name>A0A9X3YZ79_9XANT</name>
<sequence length="185" mass="21203">MHVPGWVLRASGTLRDFFRHARRRWYLYLPLLAIWTLAYVRLFFLPVPYTPVLFNWTPSLPYRVAVLRPLTAPPAKGDYILYRFAGPAEAQYPALRGQPFFKRVSGVPGDEVAVIGRRVYVNSELVGEAKPRTFDGRTLWTIQPTVIPEGHYFVSGTSPDSFDSRYRASGLVRSDQIIGRVEPWF</sequence>
<reference evidence="12" key="1">
    <citation type="journal article" date="2022" name="Phytopathology">
        <title>Whole genome sequencing-based tracing of a 2022 introduction and outbreak of Xanthomonas hortorum pv. pelargonii.</title>
        <authorList>
            <person name="Iruegas Bocardo F."/>
            <person name="Weisberg A.J."/>
            <person name="Riutta E.R."/>
            <person name="Kilday K.B."/>
            <person name="Bonkowski J.C."/>
            <person name="Creswell T.C."/>
            <person name="Daughtrey M."/>
            <person name="Rane K.K."/>
            <person name="Grunwald N.J."/>
            <person name="Chang J.H."/>
            <person name="Putnam M."/>
        </authorList>
    </citation>
    <scope>NUCLEOTIDE SEQUENCE</scope>
    <source>
        <strain evidence="12">22-338</strain>
    </source>
</reference>
<dbReference type="Gene3D" id="2.10.109.10">
    <property type="entry name" value="Umud Fragment, subunit A"/>
    <property type="match status" value="1"/>
</dbReference>
<dbReference type="GO" id="GO:0042597">
    <property type="term" value="C:periplasmic space"/>
    <property type="evidence" value="ECO:0007669"/>
    <property type="project" value="UniProtKB-SubCell"/>
</dbReference>
<dbReference type="AlphaFoldDB" id="A0A9X3YZ79"/>
<proteinExistence type="inferred from homology"/>
<keyword evidence="10" id="KW-0645">Protease</keyword>
<comment type="caution">
    <text evidence="12">The sequence shown here is derived from an EMBL/GenBank/DDBJ whole genome shotgun (WGS) entry which is preliminary data.</text>
</comment>
<comment type="similarity">
    <text evidence="3">Belongs to the peptidase S26C family.</text>
</comment>
<protein>
    <recommendedName>
        <fullName evidence="5 10">Signal peptidase I</fullName>
        <ecNumber evidence="4 10">3.4.21.89</ecNumber>
    </recommendedName>
</protein>
<dbReference type="NCBIfam" id="TIGR02227">
    <property type="entry name" value="sigpep_I_bact"/>
    <property type="match status" value="1"/>
</dbReference>
<dbReference type="EMBL" id="JANWTP010000009">
    <property type="protein sequence ID" value="MDC8637163.1"/>
    <property type="molecule type" value="Genomic_DNA"/>
</dbReference>
<comment type="caution">
    <text evidence="10">Lacks conserved residue(s) required for the propagation of feature annotation.</text>
</comment>
<comment type="similarity">
    <text evidence="10">Belongs to the peptidase S26 family.</text>
</comment>
<dbReference type="NCBIfam" id="TIGR02771">
    <property type="entry name" value="TraF_Ti"/>
    <property type="match status" value="1"/>
</dbReference>
<dbReference type="InterPro" id="IPR019757">
    <property type="entry name" value="Pept_S26A_signal_pept_1_Lys-AS"/>
</dbReference>
<evidence type="ECO:0000256" key="2">
    <source>
        <dbReference type="ARBA" id="ARBA00004418"/>
    </source>
</evidence>
<dbReference type="PROSITE" id="PS00760">
    <property type="entry name" value="SPASE_I_2"/>
    <property type="match status" value="1"/>
</dbReference>
<evidence type="ECO:0000256" key="6">
    <source>
        <dbReference type="ARBA" id="ARBA00022729"/>
    </source>
</evidence>
<comment type="catalytic activity">
    <reaction evidence="1 10">
        <text>Cleavage of hydrophobic, N-terminal signal or leader sequences from secreted and periplasmic proteins.</text>
        <dbReference type="EC" id="3.4.21.89"/>
    </reaction>
</comment>
<dbReference type="EC" id="3.4.21.89" evidence="4 10"/>
<feature type="transmembrane region" description="Helical" evidence="10">
    <location>
        <begin position="25"/>
        <end position="44"/>
    </location>
</feature>
<evidence type="ECO:0000259" key="11">
    <source>
        <dbReference type="Pfam" id="PF10502"/>
    </source>
</evidence>
<dbReference type="GO" id="GO:0006465">
    <property type="term" value="P:signal peptide processing"/>
    <property type="evidence" value="ECO:0007669"/>
    <property type="project" value="InterPro"/>
</dbReference>
<evidence type="ECO:0000256" key="3">
    <source>
        <dbReference type="ARBA" id="ARBA00005849"/>
    </source>
</evidence>
<dbReference type="RefSeq" id="WP_211317295.1">
    <property type="nucleotide sequence ID" value="NZ_JANWTP010000009.1"/>
</dbReference>
<evidence type="ECO:0000256" key="10">
    <source>
        <dbReference type="RuleBase" id="RU362042"/>
    </source>
</evidence>
<reference evidence="12" key="2">
    <citation type="submission" date="2022-08" db="EMBL/GenBank/DDBJ databases">
        <authorList>
            <person name="Iruegas-Bocardo F."/>
            <person name="Weisberg A.J."/>
            <person name="Riutta E.R."/>
            <person name="Kilday K."/>
            <person name="Bonkowski J.C."/>
            <person name="Creswell T."/>
            <person name="Daughtrey M.L."/>
            <person name="Rane K."/>
            <person name="Grunwald N.J."/>
            <person name="Chang J.H."/>
            <person name="Putnam M.L."/>
        </authorList>
    </citation>
    <scope>NUCLEOTIDE SEQUENCE</scope>
    <source>
        <strain evidence="12">22-338</strain>
    </source>
</reference>
<gene>
    <name evidence="12" type="primary">traF</name>
    <name evidence="12" type="ORF">NY667_04910</name>
</gene>
<dbReference type="InterPro" id="IPR014139">
    <property type="entry name" value="Peptidase_S26C_TraF"/>
</dbReference>